<dbReference type="SUPFAM" id="SSF81383">
    <property type="entry name" value="F-box domain"/>
    <property type="match status" value="1"/>
</dbReference>
<evidence type="ECO:0000313" key="2">
    <source>
        <dbReference type="EMBL" id="PHT39377.1"/>
    </source>
</evidence>
<dbReference type="CDD" id="cd22157">
    <property type="entry name" value="F-box_AtFBW1-like"/>
    <property type="match status" value="1"/>
</dbReference>
<dbReference type="InterPro" id="IPR001810">
    <property type="entry name" value="F-box_dom"/>
</dbReference>
<dbReference type="PANTHER" id="PTHR31672">
    <property type="entry name" value="BNACNNG10540D PROTEIN"/>
    <property type="match status" value="1"/>
</dbReference>
<feature type="domain" description="F-box" evidence="1">
    <location>
        <begin position="11"/>
        <end position="57"/>
    </location>
</feature>
<comment type="caution">
    <text evidence="2">The sequence shown here is derived from an EMBL/GenBank/DDBJ whole genome shotgun (WGS) entry which is preliminary data.</text>
</comment>
<dbReference type="PANTHER" id="PTHR31672:SF13">
    <property type="entry name" value="F-BOX PROTEIN CPR30-LIKE"/>
    <property type="match status" value="1"/>
</dbReference>
<dbReference type="Gene3D" id="1.20.1280.50">
    <property type="match status" value="1"/>
</dbReference>
<evidence type="ECO:0000313" key="3">
    <source>
        <dbReference type="Proteomes" id="UP000224567"/>
    </source>
</evidence>
<dbReference type="PROSITE" id="PS50181">
    <property type="entry name" value="FBOX"/>
    <property type="match status" value="1"/>
</dbReference>
<accession>A0A2G2W2A8</accession>
<dbReference type="SMART" id="SM00256">
    <property type="entry name" value="FBOX"/>
    <property type="match status" value="1"/>
</dbReference>
<dbReference type="STRING" id="33114.A0A2G2W2A8"/>
<dbReference type="AlphaFoldDB" id="A0A2G2W2A8"/>
<dbReference type="EMBL" id="MLFT02000009">
    <property type="protein sequence ID" value="PHT39377.1"/>
    <property type="molecule type" value="Genomic_DNA"/>
</dbReference>
<organism evidence="2 3">
    <name type="scientific">Capsicum baccatum</name>
    <name type="common">Peruvian pepper</name>
    <dbReference type="NCBI Taxonomy" id="33114"/>
    <lineage>
        <taxon>Eukaryota</taxon>
        <taxon>Viridiplantae</taxon>
        <taxon>Streptophyta</taxon>
        <taxon>Embryophyta</taxon>
        <taxon>Tracheophyta</taxon>
        <taxon>Spermatophyta</taxon>
        <taxon>Magnoliopsida</taxon>
        <taxon>eudicotyledons</taxon>
        <taxon>Gunneridae</taxon>
        <taxon>Pentapetalae</taxon>
        <taxon>asterids</taxon>
        <taxon>lamiids</taxon>
        <taxon>Solanales</taxon>
        <taxon>Solanaceae</taxon>
        <taxon>Solanoideae</taxon>
        <taxon>Capsiceae</taxon>
        <taxon>Capsicum</taxon>
    </lineage>
</organism>
<evidence type="ECO:0000259" key="1">
    <source>
        <dbReference type="PROSITE" id="PS50181"/>
    </source>
</evidence>
<gene>
    <name evidence="2" type="ORF">CQW23_22950</name>
</gene>
<proteinExistence type="predicted"/>
<dbReference type="Pfam" id="PF00646">
    <property type="entry name" value="F-box"/>
    <property type="match status" value="1"/>
</dbReference>
<dbReference type="OrthoDB" id="1289414at2759"/>
<dbReference type="InterPro" id="IPR036047">
    <property type="entry name" value="F-box-like_dom_sf"/>
</dbReference>
<name>A0A2G2W2A8_CAPBA</name>
<reference evidence="3" key="2">
    <citation type="journal article" date="2017" name="J. Anim. Genet.">
        <title>Multiple reference genome sequences of hot pepper reveal the massive evolution of plant disease resistance genes by retroduplication.</title>
        <authorList>
            <person name="Kim S."/>
            <person name="Park J."/>
            <person name="Yeom S.-I."/>
            <person name="Kim Y.-M."/>
            <person name="Seo E."/>
            <person name="Kim K.-T."/>
            <person name="Kim M.-S."/>
            <person name="Lee J.M."/>
            <person name="Cheong K."/>
            <person name="Shin H.-S."/>
            <person name="Kim S.-B."/>
            <person name="Han K."/>
            <person name="Lee J."/>
            <person name="Park M."/>
            <person name="Lee H.-A."/>
            <person name="Lee H.-Y."/>
            <person name="Lee Y."/>
            <person name="Oh S."/>
            <person name="Lee J.H."/>
            <person name="Choi E."/>
            <person name="Choi E."/>
            <person name="Lee S.E."/>
            <person name="Jeon J."/>
            <person name="Kim H."/>
            <person name="Choi G."/>
            <person name="Song H."/>
            <person name="Lee J."/>
            <person name="Lee S.-C."/>
            <person name="Kwon J.-K."/>
            <person name="Lee H.-Y."/>
            <person name="Koo N."/>
            <person name="Hong Y."/>
            <person name="Kim R.W."/>
            <person name="Kang W.-H."/>
            <person name="Huh J.H."/>
            <person name="Kang B.-C."/>
            <person name="Yang T.-J."/>
            <person name="Lee Y.-H."/>
            <person name="Bennetzen J.L."/>
            <person name="Choi D."/>
        </authorList>
    </citation>
    <scope>NUCLEOTIDE SEQUENCE [LARGE SCALE GENOMIC DNA]</scope>
    <source>
        <strain evidence="3">cv. PBC81</strain>
    </source>
</reference>
<dbReference type="InterPro" id="IPR050796">
    <property type="entry name" value="SCF_F-box_component"/>
</dbReference>
<keyword evidence="3" id="KW-1185">Reference proteome</keyword>
<protein>
    <recommendedName>
        <fullName evidence="1">F-box domain-containing protein</fullName>
    </recommendedName>
</protein>
<reference evidence="2 3" key="1">
    <citation type="journal article" date="2017" name="Genome Biol.">
        <title>New reference genome sequences of hot pepper reveal the massive evolution of plant disease-resistance genes by retroduplication.</title>
        <authorList>
            <person name="Kim S."/>
            <person name="Park J."/>
            <person name="Yeom S.I."/>
            <person name="Kim Y.M."/>
            <person name="Seo E."/>
            <person name="Kim K.T."/>
            <person name="Kim M.S."/>
            <person name="Lee J.M."/>
            <person name="Cheong K."/>
            <person name="Shin H.S."/>
            <person name="Kim S.B."/>
            <person name="Han K."/>
            <person name="Lee J."/>
            <person name="Park M."/>
            <person name="Lee H.A."/>
            <person name="Lee H.Y."/>
            <person name="Lee Y."/>
            <person name="Oh S."/>
            <person name="Lee J.H."/>
            <person name="Choi E."/>
            <person name="Choi E."/>
            <person name="Lee S.E."/>
            <person name="Jeon J."/>
            <person name="Kim H."/>
            <person name="Choi G."/>
            <person name="Song H."/>
            <person name="Lee J."/>
            <person name="Lee S.C."/>
            <person name="Kwon J.K."/>
            <person name="Lee H.Y."/>
            <person name="Koo N."/>
            <person name="Hong Y."/>
            <person name="Kim R.W."/>
            <person name="Kang W.H."/>
            <person name="Huh J.H."/>
            <person name="Kang B.C."/>
            <person name="Yang T.J."/>
            <person name="Lee Y.H."/>
            <person name="Bennetzen J.L."/>
            <person name="Choi D."/>
        </authorList>
    </citation>
    <scope>NUCLEOTIDE SEQUENCE [LARGE SCALE GENOMIC DNA]</scope>
    <source>
        <strain evidence="3">cv. PBC81</strain>
    </source>
</reference>
<sequence>MAKKKLQKALEHDTCVLPSEILFSILVRLPVQSLLRFRSVYKPWKIMISDKEFIKAHRDQTKALGREKLLTKKVGVSNYVFRDLESHQVLVSMDAKQLFPNEKFQGGSLVCSCDGLVLLKHLTYTYKYYGLWNPFTREYRLLKCSDDVKFREDPPNACGRPAPGKELVDEFNVLEANLWNDVSLNKGSEASISIVMLLSDGSMELMVVPNKKVFPHKRGIRNGPKSLNPFQ</sequence>
<dbReference type="Proteomes" id="UP000224567">
    <property type="component" value="Unassembled WGS sequence"/>
</dbReference>